<evidence type="ECO:0000256" key="6">
    <source>
        <dbReference type="ARBA" id="ARBA00022741"/>
    </source>
</evidence>
<feature type="transmembrane region" description="Helical" evidence="10">
    <location>
        <begin position="55"/>
        <end position="73"/>
    </location>
</feature>
<dbReference type="InterPro" id="IPR003390">
    <property type="entry name" value="DNA_integrity_scan_DisA_N"/>
</dbReference>
<dbReference type="GO" id="GO:0005524">
    <property type="term" value="F:ATP binding"/>
    <property type="evidence" value="ECO:0007669"/>
    <property type="project" value="UniProtKB-UniRule"/>
</dbReference>
<evidence type="ECO:0000256" key="10">
    <source>
        <dbReference type="HAMAP-Rule" id="MF_01499"/>
    </source>
</evidence>
<dbReference type="AlphaFoldDB" id="A0A399ELF8"/>
<dbReference type="Pfam" id="PF19293">
    <property type="entry name" value="CdaA_N"/>
    <property type="match status" value="1"/>
</dbReference>
<evidence type="ECO:0000256" key="3">
    <source>
        <dbReference type="ARBA" id="ARBA00022679"/>
    </source>
</evidence>
<comment type="catalytic activity">
    <reaction evidence="1 10">
        <text>2 ATP = 3',3'-c-di-AMP + 2 diphosphate</text>
        <dbReference type="Rhea" id="RHEA:35655"/>
        <dbReference type="ChEBI" id="CHEBI:30616"/>
        <dbReference type="ChEBI" id="CHEBI:33019"/>
        <dbReference type="ChEBI" id="CHEBI:71500"/>
        <dbReference type="EC" id="2.7.7.85"/>
    </reaction>
</comment>
<protein>
    <recommendedName>
        <fullName evidence="10">Diadenylate cyclase</fullName>
        <shortName evidence="10">DAC</shortName>
        <ecNumber evidence="10">2.7.7.85</ecNumber>
    </recommendedName>
    <alternativeName>
        <fullName evidence="10">Cyclic-di-AMP synthase</fullName>
        <shortName evidence="10">c-di-AMP synthase</shortName>
    </alternativeName>
</protein>
<name>A0A399ELF8_9DEIN</name>
<dbReference type="PIRSF" id="PIRSF004793">
    <property type="entry name" value="UCP004793"/>
    <property type="match status" value="1"/>
</dbReference>
<dbReference type="RefSeq" id="WP_119314819.1">
    <property type="nucleotide sequence ID" value="NZ_QXDL01000058.1"/>
</dbReference>
<keyword evidence="6 10" id="KW-0547">Nucleotide-binding</keyword>
<organism evidence="12 13">
    <name type="scientific">Calidithermus terrae</name>
    <dbReference type="NCBI Taxonomy" id="1408545"/>
    <lineage>
        <taxon>Bacteria</taxon>
        <taxon>Thermotogati</taxon>
        <taxon>Deinococcota</taxon>
        <taxon>Deinococci</taxon>
        <taxon>Thermales</taxon>
        <taxon>Thermaceae</taxon>
        <taxon>Calidithermus</taxon>
    </lineage>
</organism>
<evidence type="ECO:0000313" key="13">
    <source>
        <dbReference type="Proteomes" id="UP000265715"/>
    </source>
</evidence>
<dbReference type="InterPro" id="IPR045585">
    <property type="entry name" value="CdaA_N"/>
</dbReference>
<keyword evidence="8 10" id="KW-1133">Transmembrane helix</keyword>
<comment type="subunit">
    <text evidence="10">Probably a homodimer.</text>
</comment>
<dbReference type="InterPro" id="IPR034701">
    <property type="entry name" value="CdaA"/>
</dbReference>
<reference evidence="12 13" key="1">
    <citation type="submission" date="2018-08" db="EMBL/GenBank/DDBJ databases">
        <title>Meiothermus terrae DSM 26712 genome sequencing project.</title>
        <authorList>
            <person name="Da Costa M.S."/>
            <person name="Albuquerque L."/>
            <person name="Raposo P."/>
            <person name="Froufe H.J.C."/>
            <person name="Barroso C.S."/>
            <person name="Egas C."/>
        </authorList>
    </citation>
    <scope>NUCLEOTIDE SEQUENCE [LARGE SCALE GENOMIC DNA]</scope>
    <source>
        <strain evidence="12 13">DSM 26712</strain>
    </source>
</reference>
<comment type="caution">
    <text evidence="10">Lacks conserved residue(s) required for the propagation of feature annotation.</text>
</comment>
<evidence type="ECO:0000256" key="9">
    <source>
        <dbReference type="ARBA" id="ARBA00023136"/>
    </source>
</evidence>
<feature type="domain" description="DAC" evidence="11">
    <location>
        <begin position="74"/>
        <end position="226"/>
    </location>
</feature>
<dbReference type="InterPro" id="IPR036888">
    <property type="entry name" value="DNA_integrity_DisA_N_sf"/>
</dbReference>
<dbReference type="HAMAP" id="MF_01499">
    <property type="entry name" value="DacA"/>
    <property type="match status" value="1"/>
</dbReference>
<keyword evidence="7 10" id="KW-0067">ATP-binding</keyword>
<dbReference type="OrthoDB" id="9807385at2"/>
<keyword evidence="4 10" id="KW-0812">Transmembrane</keyword>
<keyword evidence="13" id="KW-1185">Reference proteome</keyword>
<gene>
    <name evidence="12" type="primary">cdaA</name>
    <name evidence="10" type="synonym">dacA</name>
    <name evidence="12" type="ORF">Mterra_01695</name>
</gene>
<evidence type="ECO:0000256" key="5">
    <source>
        <dbReference type="ARBA" id="ARBA00022695"/>
    </source>
</evidence>
<dbReference type="Pfam" id="PF02457">
    <property type="entry name" value="DAC"/>
    <property type="match status" value="1"/>
</dbReference>
<dbReference type="PANTHER" id="PTHR34185:SF1">
    <property type="entry name" value="DIADENYLATE CYCLASE"/>
    <property type="match status" value="1"/>
</dbReference>
<dbReference type="PROSITE" id="PS51794">
    <property type="entry name" value="DAC"/>
    <property type="match status" value="1"/>
</dbReference>
<evidence type="ECO:0000256" key="1">
    <source>
        <dbReference type="ARBA" id="ARBA00000877"/>
    </source>
</evidence>
<keyword evidence="3 10" id="KW-0808">Transferase</keyword>
<dbReference type="EC" id="2.7.7.85" evidence="10"/>
<dbReference type="GO" id="GO:0004016">
    <property type="term" value="F:adenylate cyclase activity"/>
    <property type="evidence" value="ECO:0007669"/>
    <property type="project" value="UniProtKB-UniRule"/>
</dbReference>
<dbReference type="GO" id="GO:0106408">
    <property type="term" value="F:diadenylate cyclase activity"/>
    <property type="evidence" value="ECO:0007669"/>
    <property type="project" value="UniProtKB-EC"/>
</dbReference>
<dbReference type="PANTHER" id="PTHR34185">
    <property type="entry name" value="DIADENYLATE CYCLASE"/>
    <property type="match status" value="1"/>
</dbReference>
<keyword evidence="2 10" id="KW-1003">Cell membrane</keyword>
<comment type="caution">
    <text evidence="12">The sequence shown here is derived from an EMBL/GenBank/DDBJ whole genome shotgun (WGS) entry which is preliminary data.</text>
</comment>
<keyword evidence="5 10" id="KW-0548">Nucleotidyltransferase</keyword>
<evidence type="ECO:0000256" key="8">
    <source>
        <dbReference type="ARBA" id="ARBA00022989"/>
    </source>
</evidence>
<accession>A0A399ELF8</accession>
<dbReference type="Gene3D" id="3.40.1700.10">
    <property type="entry name" value="DNA integrity scanning protein, DisA, N-terminal domain"/>
    <property type="match status" value="1"/>
</dbReference>
<feature type="transmembrane region" description="Helical" evidence="10">
    <location>
        <begin position="31"/>
        <end position="49"/>
    </location>
</feature>
<evidence type="ECO:0000313" key="12">
    <source>
        <dbReference type="EMBL" id="RIH85457.1"/>
    </source>
</evidence>
<sequence length="259" mass="28716">MLTWRDALDILAVATVFYYLYVLIAESRALNLVRGLLVYLLVWFVASRMGLNSLAWLLGNAATLGVFALIVVFQPELRGALERIGRGRLQRQPLADAQLNELVRAVERLSALRYGALIAIERHTPLGEFAATGENLDARLSARLLESVFFNKTPLHDGGAILRGDRVLAAGCVFPLSEKQEKYLGTRHKAAIGLSEVSDALVIVVSEERGTLRLADGGRLSPPLQPVELRERIREGLQIATPTLAEARFRLWRPKEREG</sequence>
<dbReference type="NCBIfam" id="TIGR00159">
    <property type="entry name" value="diadenylate cyclase CdaA"/>
    <property type="match status" value="1"/>
</dbReference>
<dbReference type="InterPro" id="IPR050338">
    <property type="entry name" value="DisA"/>
</dbReference>
<dbReference type="InterPro" id="IPR014046">
    <property type="entry name" value="C-di-AMP_synthase"/>
</dbReference>
<dbReference type="Proteomes" id="UP000265715">
    <property type="component" value="Unassembled WGS sequence"/>
</dbReference>
<dbReference type="EMBL" id="QXDL01000058">
    <property type="protein sequence ID" value="RIH85457.1"/>
    <property type="molecule type" value="Genomic_DNA"/>
</dbReference>
<comment type="similarity">
    <text evidence="10">Belongs to the adenylate cyclase family. DacA/CdaA subfamily.</text>
</comment>
<feature type="transmembrane region" description="Helical" evidence="10">
    <location>
        <begin position="6"/>
        <end position="24"/>
    </location>
</feature>
<dbReference type="SUPFAM" id="SSF143597">
    <property type="entry name" value="YojJ-like"/>
    <property type="match status" value="1"/>
</dbReference>
<dbReference type="GO" id="GO:0006171">
    <property type="term" value="P:cAMP biosynthetic process"/>
    <property type="evidence" value="ECO:0007669"/>
    <property type="project" value="InterPro"/>
</dbReference>
<comment type="function">
    <text evidence="10">Catalyzes the condensation of 2 ATP molecules into cyclic di-AMP (c-di-AMP), a second messenger used to regulate differing processes in different bacteria.</text>
</comment>
<evidence type="ECO:0000256" key="7">
    <source>
        <dbReference type="ARBA" id="ARBA00022840"/>
    </source>
</evidence>
<evidence type="ECO:0000256" key="4">
    <source>
        <dbReference type="ARBA" id="ARBA00022692"/>
    </source>
</evidence>
<evidence type="ECO:0000259" key="11">
    <source>
        <dbReference type="PROSITE" id="PS51794"/>
    </source>
</evidence>
<keyword evidence="9 10" id="KW-0472">Membrane</keyword>
<proteinExistence type="inferred from homology"/>
<evidence type="ECO:0000256" key="2">
    <source>
        <dbReference type="ARBA" id="ARBA00022475"/>
    </source>
</evidence>